<keyword evidence="1" id="KW-0732">Signal</keyword>
<feature type="chain" id="PRO_5036120043" evidence="1">
    <location>
        <begin position="20"/>
        <end position="112"/>
    </location>
</feature>
<dbReference type="Gene3D" id="2.10.80.10">
    <property type="entry name" value="Lipase, subunit A"/>
    <property type="match status" value="1"/>
</dbReference>
<accession>A0A4Q8K539</accession>
<evidence type="ECO:0000313" key="2">
    <source>
        <dbReference type="EMBL" id="SNX33676.1"/>
    </source>
</evidence>
<evidence type="ECO:0000256" key="1">
    <source>
        <dbReference type="SAM" id="SignalP"/>
    </source>
</evidence>
<evidence type="ECO:0000313" key="3">
    <source>
        <dbReference type="EMBL" id="SNX34368.1"/>
    </source>
</evidence>
<dbReference type="EMBL" id="HAHL01000104">
    <property type="protein sequence ID" value="SNX33676.1"/>
    <property type="molecule type" value="Transcribed_RNA"/>
</dbReference>
<proteinExistence type="predicted"/>
<organism evidence="3">
    <name type="scientific">Liphistius sp. SGP-2016</name>
    <dbReference type="NCBI Taxonomy" id="1905180"/>
    <lineage>
        <taxon>Eukaryota</taxon>
        <taxon>Metazoa</taxon>
        <taxon>Ecdysozoa</taxon>
        <taxon>Arthropoda</taxon>
        <taxon>Chelicerata</taxon>
        <taxon>Arachnida</taxon>
        <taxon>Araneae</taxon>
        <taxon>Mesothelae</taxon>
        <taxon>Liphistiidae</taxon>
        <taxon>Liphistius</taxon>
    </lineage>
</organism>
<reference evidence="3" key="2">
    <citation type="submission" date="2019-05" db="EMBL/GenBank/DDBJ databases">
        <title>Unravelling the molecular evolution of spider venoms.</title>
        <authorList>
            <person name="Pineda S."/>
        </authorList>
    </citation>
    <scope>NUCLEOTIDE SEQUENCE</scope>
</reference>
<dbReference type="AlphaFoldDB" id="A0A4Q8K539"/>
<protein>
    <submittedName>
        <fullName evidence="3">U68-Liphistoxin-Lsp1a_1</fullName>
    </submittedName>
    <submittedName>
        <fullName evidence="2">U86-Liphistoxin-Lsp1a_1</fullName>
    </submittedName>
</protein>
<dbReference type="EMBL" id="HAHK01000241">
    <property type="protein sequence ID" value="SNX34802.1"/>
    <property type="molecule type" value="Transcribed_RNA"/>
</dbReference>
<dbReference type="EMBL" id="HAHL01000342">
    <property type="protein sequence ID" value="SNX35577.1"/>
    <property type="molecule type" value="Transcribed_RNA"/>
</dbReference>
<reference evidence="3" key="1">
    <citation type="submission" date="2017-05" db="EMBL/GenBank/DDBJ databases">
        <authorList>
            <person name="QRISCLOUD D."/>
        </authorList>
    </citation>
    <scope>NUCLEOTIDE SEQUENCE</scope>
</reference>
<dbReference type="EMBL" id="HAHK01000195">
    <property type="protein sequence ID" value="SNX34368.1"/>
    <property type="molecule type" value="Transcribed_RNA"/>
</dbReference>
<sequence>MKIALAFIVLSVTFVTGHAALTCKFEESKCGPDECCVKIGPGAMCKKLKQADDRCEVKENTHLLHKHMYMMMCPCAEGLKCVGKENLLGKFMGTCQVESEEVVEPDTKEEEE</sequence>
<name>A0A4Q8K539_9ARAC</name>
<feature type="signal peptide" evidence="1">
    <location>
        <begin position="1"/>
        <end position="19"/>
    </location>
</feature>